<feature type="transmembrane region" description="Helical" evidence="7">
    <location>
        <begin position="397"/>
        <end position="423"/>
    </location>
</feature>
<keyword evidence="5 7" id="KW-0472">Membrane</keyword>
<sequence>MSTHSPQSTSTPEVSPVVGPSGEGHRLFSRPVLSWALWDWGSAAFNAVITTFVFTVYLTTAEGFKGEPGDASPETMLGIAMTIAGLAIALFAPVNGQRADRQGKRGMWLMVNTLLVVAISASLFFVTPSRPGLWLGLFLLGVGNIVFEFASVNYNAILNDISTPKNIGRISGFGWGMGYLGGIVLLLIVYFGLISPEVGWFGVTSENGLDVRVTMLLCAAWTLVFSIPVFITSRQQRPVHAAGAVTKQSYLESYRQLFRLIARLWRTSRHTVFFLGASAIFRDGLAGVFTFGGVIAAKVFGFSSADVIIFAVAANVVAGLATISFGALDDRLGPKRVIIFSLISMIIAGLCVFFFHTGGTTMFWIFGLILCIFVGPAQSASRTFLARIIPRGKEGEVFGLYATTGRAVSFLAPAAFTAAVVVGEMIEGSGHGTPYGIFGIIVVLAAGLLLLLPVKEAESRYHLDEDHEE</sequence>
<protein>
    <submittedName>
        <fullName evidence="9">MFS transporter, UMF1 family</fullName>
    </submittedName>
</protein>
<feature type="transmembrane region" description="Helical" evidence="7">
    <location>
        <begin position="362"/>
        <end position="385"/>
    </location>
</feature>
<feature type="transmembrane region" description="Helical" evidence="7">
    <location>
        <begin position="173"/>
        <end position="193"/>
    </location>
</feature>
<dbReference type="SUPFAM" id="SSF103473">
    <property type="entry name" value="MFS general substrate transporter"/>
    <property type="match status" value="1"/>
</dbReference>
<feature type="compositionally biased region" description="Polar residues" evidence="6">
    <location>
        <begin position="1"/>
        <end position="13"/>
    </location>
</feature>
<evidence type="ECO:0000256" key="4">
    <source>
        <dbReference type="ARBA" id="ARBA00022989"/>
    </source>
</evidence>
<evidence type="ECO:0000259" key="8">
    <source>
        <dbReference type="PROSITE" id="PS50850"/>
    </source>
</evidence>
<keyword evidence="3 7" id="KW-0812">Transmembrane</keyword>
<feature type="domain" description="Major facilitator superfamily (MFS) profile" evidence="8">
    <location>
        <begin position="39"/>
        <end position="457"/>
    </location>
</feature>
<dbReference type="Pfam" id="PF11700">
    <property type="entry name" value="ATG22"/>
    <property type="match status" value="1"/>
</dbReference>
<feature type="transmembrane region" description="Helical" evidence="7">
    <location>
        <begin position="337"/>
        <end position="356"/>
    </location>
</feature>
<evidence type="ECO:0000256" key="7">
    <source>
        <dbReference type="SAM" id="Phobius"/>
    </source>
</evidence>
<dbReference type="PANTHER" id="PTHR23519:SF1">
    <property type="entry name" value="AUTOPHAGY-RELATED PROTEIN 22"/>
    <property type="match status" value="1"/>
</dbReference>
<feature type="transmembrane region" description="Helical" evidence="7">
    <location>
        <begin position="132"/>
        <end position="152"/>
    </location>
</feature>
<feature type="region of interest" description="Disordered" evidence="6">
    <location>
        <begin position="1"/>
        <end position="23"/>
    </location>
</feature>
<dbReference type="GO" id="GO:0022857">
    <property type="term" value="F:transmembrane transporter activity"/>
    <property type="evidence" value="ECO:0007669"/>
    <property type="project" value="InterPro"/>
</dbReference>
<dbReference type="InterPro" id="IPR050495">
    <property type="entry name" value="ATG22/LtaA_families"/>
</dbReference>
<evidence type="ECO:0000256" key="2">
    <source>
        <dbReference type="ARBA" id="ARBA00022448"/>
    </source>
</evidence>
<evidence type="ECO:0000256" key="5">
    <source>
        <dbReference type="ARBA" id="ARBA00023136"/>
    </source>
</evidence>
<feature type="transmembrane region" description="Helical" evidence="7">
    <location>
        <begin position="272"/>
        <end position="295"/>
    </location>
</feature>
<keyword evidence="10" id="KW-1185">Reference proteome</keyword>
<dbReference type="AlphaFoldDB" id="A0A1H3ZHW5"/>
<dbReference type="EMBL" id="FNQV01000006">
    <property type="protein sequence ID" value="SEA23158.1"/>
    <property type="molecule type" value="Genomic_DNA"/>
</dbReference>
<feature type="transmembrane region" description="Helical" evidence="7">
    <location>
        <begin position="35"/>
        <end position="57"/>
    </location>
</feature>
<reference evidence="10" key="1">
    <citation type="submission" date="2016-10" db="EMBL/GenBank/DDBJ databases">
        <authorList>
            <person name="Varghese N."/>
            <person name="Submissions S."/>
        </authorList>
    </citation>
    <scope>NUCLEOTIDE SEQUENCE [LARGE SCALE GENOMIC DNA]</scope>
    <source>
        <strain evidence="10">KPR-1</strain>
    </source>
</reference>
<name>A0A1H3ZHW5_9ACTO</name>
<feature type="transmembrane region" description="Helical" evidence="7">
    <location>
        <begin position="106"/>
        <end position="126"/>
    </location>
</feature>
<dbReference type="GO" id="GO:0005886">
    <property type="term" value="C:plasma membrane"/>
    <property type="evidence" value="ECO:0007669"/>
    <property type="project" value="UniProtKB-SubCell"/>
</dbReference>
<dbReference type="RefSeq" id="WP_092563469.1">
    <property type="nucleotide sequence ID" value="NZ_FNQV01000006.1"/>
</dbReference>
<feature type="transmembrane region" description="Helical" evidence="7">
    <location>
        <begin position="307"/>
        <end position="328"/>
    </location>
</feature>
<dbReference type="InterPro" id="IPR036259">
    <property type="entry name" value="MFS_trans_sf"/>
</dbReference>
<evidence type="ECO:0000313" key="10">
    <source>
        <dbReference type="Proteomes" id="UP000199288"/>
    </source>
</evidence>
<dbReference type="Proteomes" id="UP000199288">
    <property type="component" value="Unassembled WGS sequence"/>
</dbReference>
<evidence type="ECO:0000256" key="1">
    <source>
        <dbReference type="ARBA" id="ARBA00004651"/>
    </source>
</evidence>
<gene>
    <name evidence="9" type="ORF">SAMN02910418_01156</name>
</gene>
<keyword evidence="2" id="KW-0813">Transport</keyword>
<dbReference type="PROSITE" id="PS50850">
    <property type="entry name" value="MFS"/>
    <property type="match status" value="1"/>
</dbReference>
<evidence type="ECO:0000256" key="3">
    <source>
        <dbReference type="ARBA" id="ARBA00022692"/>
    </source>
</evidence>
<proteinExistence type="predicted"/>
<evidence type="ECO:0000313" key="9">
    <source>
        <dbReference type="EMBL" id="SEA23158.1"/>
    </source>
</evidence>
<feature type="transmembrane region" description="Helical" evidence="7">
    <location>
        <begin position="435"/>
        <end position="454"/>
    </location>
</feature>
<feature type="transmembrane region" description="Helical" evidence="7">
    <location>
        <begin position="77"/>
        <end position="94"/>
    </location>
</feature>
<dbReference type="InterPro" id="IPR020846">
    <property type="entry name" value="MFS_dom"/>
</dbReference>
<accession>A0A1H3ZHW5</accession>
<dbReference type="Gene3D" id="1.20.1250.20">
    <property type="entry name" value="MFS general substrate transporter like domains"/>
    <property type="match status" value="2"/>
</dbReference>
<keyword evidence="4 7" id="KW-1133">Transmembrane helix</keyword>
<organism evidence="9 10">
    <name type="scientific">Bowdeniella nasicola</name>
    <dbReference type="NCBI Taxonomy" id="208480"/>
    <lineage>
        <taxon>Bacteria</taxon>
        <taxon>Bacillati</taxon>
        <taxon>Actinomycetota</taxon>
        <taxon>Actinomycetes</taxon>
        <taxon>Actinomycetales</taxon>
        <taxon>Actinomycetaceae</taxon>
        <taxon>Bowdeniella</taxon>
    </lineage>
</organism>
<evidence type="ECO:0000256" key="6">
    <source>
        <dbReference type="SAM" id="MobiDB-lite"/>
    </source>
</evidence>
<feature type="transmembrane region" description="Helical" evidence="7">
    <location>
        <begin position="213"/>
        <end position="231"/>
    </location>
</feature>
<dbReference type="InterPro" id="IPR024671">
    <property type="entry name" value="Atg22-like"/>
</dbReference>
<dbReference type="OrthoDB" id="9768783at2"/>
<dbReference type="PANTHER" id="PTHR23519">
    <property type="entry name" value="AUTOPHAGY-RELATED PROTEIN 22"/>
    <property type="match status" value="1"/>
</dbReference>
<comment type="subcellular location">
    <subcellularLocation>
        <location evidence="1">Cell membrane</location>
        <topology evidence="1">Multi-pass membrane protein</topology>
    </subcellularLocation>
</comment>